<organism evidence="3 4">
    <name type="scientific">Actinomadura vinacea</name>
    <dbReference type="NCBI Taxonomy" id="115336"/>
    <lineage>
        <taxon>Bacteria</taxon>
        <taxon>Bacillati</taxon>
        <taxon>Actinomycetota</taxon>
        <taxon>Actinomycetes</taxon>
        <taxon>Streptosporangiales</taxon>
        <taxon>Thermomonosporaceae</taxon>
        <taxon>Actinomadura</taxon>
    </lineage>
</organism>
<sequence>MTPPPLTATTACPAPGPVFAGLWREHGPVAPVELEPGVHAWLVMGYEELKTLTGTPDLFSRDARDWKAVQDGTVQPDSPLGPMMSFRDDVIGHDGEEHRRLRRPLEDAIASVEHRRLRRTVESLCAGLIGGFAATGTADLVADYAAAVPLPAIGDLIGLAPGQSRELLDAMRAPFGSQEGDRRFEAVLSELAEARRDDPRDDLTSLLLGHPDLRTEAEVLQSIVVLVSAGNRTTIGWIAQTLRLVLTDPRFASRVRGGRLGIDDALDEVLAVDPPMINMPARYALRDTELGGRPIPRGDALILGLAGVAHDQRAHAGKPFWQSGNRAHLAWSAGPHACPARDPARTIARTAVATALHYLRDLRLTVDPAELEFEPSPWTRCPASLPVSFTETLPGCPDLQAGEESDLGGARRGKSIRPSEAGR</sequence>
<gene>
    <name evidence="3" type="ORF">GCM10010191_54900</name>
</gene>
<feature type="region of interest" description="Disordered" evidence="2">
    <location>
        <begin position="394"/>
        <end position="423"/>
    </location>
</feature>
<dbReference type="EMBL" id="BAAARW010000020">
    <property type="protein sequence ID" value="GAA2433687.1"/>
    <property type="molecule type" value="Genomic_DNA"/>
</dbReference>
<comment type="similarity">
    <text evidence="1">Belongs to the cytochrome P450 family.</text>
</comment>
<reference evidence="4" key="1">
    <citation type="journal article" date="2019" name="Int. J. Syst. Evol. Microbiol.">
        <title>The Global Catalogue of Microorganisms (GCM) 10K type strain sequencing project: providing services to taxonomists for standard genome sequencing and annotation.</title>
        <authorList>
            <consortium name="The Broad Institute Genomics Platform"/>
            <consortium name="The Broad Institute Genome Sequencing Center for Infectious Disease"/>
            <person name="Wu L."/>
            <person name="Ma J."/>
        </authorList>
    </citation>
    <scope>NUCLEOTIDE SEQUENCE [LARGE SCALE GENOMIC DNA]</scope>
    <source>
        <strain evidence="4">JCM 3325</strain>
    </source>
</reference>
<dbReference type="InterPro" id="IPR002397">
    <property type="entry name" value="Cyt_P450_B"/>
</dbReference>
<proteinExistence type="inferred from homology"/>
<dbReference type="RefSeq" id="WP_344592694.1">
    <property type="nucleotide sequence ID" value="NZ_BAAARW010000020.1"/>
</dbReference>
<accession>A0ABP5WRK2</accession>
<dbReference type="PRINTS" id="PR00359">
    <property type="entry name" value="BP450"/>
</dbReference>
<evidence type="ECO:0000256" key="2">
    <source>
        <dbReference type="SAM" id="MobiDB-lite"/>
    </source>
</evidence>
<name>A0ABP5WRK2_9ACTN</name>
<protein>
    <submittedName>
        <fullName evidence="3">Cytochrome P450</fullName>
    </submittedName>
</protein>
<evidence type="ECO:0000313" key="4">
    <source>
        <dbReference type="Proteomes" id="UP001501231"/>
    </source>
</evidence>
<comment type="caution">
    <text evidence="3">The sequence shown here is derived from an EMBL/GenBank/DDBJ whole genome shotgun (WGS) entry which is preliminary data.</text>
</comment>
<evidence type="ECO:0000313" key="3">
    <source>
        <dbReference type="EMBL" id="GAA2433687.1"/>
    </source>
</evidence>
<dbReference type="InterPro" id="IPR036396">
    <property type="entry name" value="Cyt_P450_sf"/>
</dbReference>
<dbReference type="Gene3D" id="1.10.630.10">
    <property type="entry name" value="Cytochrome P450"/>
    <property type="match status" value="1"/>
</dbReference>
<dbReference type="Proteomes" id="UP001501231">
    <property type="component" value="Unassembled WGS sequence"/>
</dbReference>
<dbReference type="PANTHER" id="PTHR46696:SF1">
    <property type="entry name" value="CYTOCHROME P450 YJIB-RELATED"/>
    <property type="match status" value="1"/>
</dbReference>
<evidence type="ECO:0000256" key="1">
    <source>
        <dbReference type="ARBA" id="ARBA00010617"/>
    </source>
</evidence>
<keyword evidence="4" id="KW-1185">Reference proteome</keyword>
<dbReference type="PANTHER" id="PTHR46696">
    <property type="entry name" value="P450, PUTATIVE (EUROFUNG)-RELATED"/>
    <property type="match status" value="1"/>
</dbReference>
<dbReference type="SUPFAM" id="SSF48264">
    <property type="entry name" value="Cytochrome P450"/>
    <property type="match status" value="1"/>
</dbReference>